<evidence type="ECO:0000256" key="1">
    <source>
        <dbReference type="SAM" id="MobiDB-lite"/>
    </source>
</evidence>
<dbReference type="InterPro" id="IPR029069">
    <property type="entry name" value="HotDog_dom_sf"/>
</dbReference>
<name>A0A6J6SLJ4_9ZZZZ</name>
<evidence type="ECO:0000259" key="2">
    <source>
        <dbReference type="Pfam" id="PF13452"/>
    </source>
</evidence>
<reference evidence="3" key="1">
    <citation type="submission" date="2020-05" db="EMBL/GenBank/DDBJ databases">
        <authorList>
            <person name="Chiriac C."/>
            <person name="Salcher M."/>
            <person name="Ghai R."/>
            <person name="Kavagutti S V."/>
        </authorList>
    </citation>
    <scope>NUCLEOTIDE SEQUENCE</scope>
</reference>
<dbReference type="Pfam" id="PF13452">
    <property type="entry name" value="FAS1_DH_region"/>
    <property type="match status" value="1"/>
</dbReference>
<dbReference type="SUPFAM" id="SSF54637">
    <property type="entry name" value="Thioesterase/thiol ester dehydrase-isomerase"/>
    <property type="match status" value="2"/>
</dbReference>
<proteinExistence type="predicted"/>
<dbReference type="CDD" id="cd03441">
    <property type="entry name" value="R_hydratase_like"/>
    <property type="match status" value="1"/>
</dbReference>
<dbReference type="AlphaFoldDB" id="A0A6J6SLJ4"/>
<gene>
    <name evidence="3" type="ORF">UFOPK2683_01572</name>
</gene>
<protein>
    <submittedName>
        <fullName evidence="3">Unannotated protein</fullName>
    </submittedName>
</protein>
<feature type="domain" description="FAS1-like dehydratase" evidence="2">
    <location>
        <begin position="31"/>
        <end position="169"/>
    </location>
</feature>
<sequence>MTSINHDPLRDRVAAGVGKPMSADAPSVSPDEVNIPMIRHWVDAFADHNPVYLDQELAAKTRFKTIVAPPAMMQTWTMGRPVIAGIAERGGAAAEIPADSPIGILIAAGYTGTLATNSEFEFDRYLRIGDRLHFSTELESVSEQKITAVGKGYFVTWINTYYDANKKSVGRQRFRIYKFDPQSIEPTASPAKKKTRKEPAKATGEELPPFVLEVTPTVVVAGAIASRDFMPVHHDRNYAIEQGAPNIFMNILTTNGYVSRYITDWAGPEAMVRSIAIRLGAPAVPGHPLSFSGQVISERASAGERVVEVSVRVANDLGDHATGTVAFSLP</sequence>
<accession>A0A6J6SLJ4</accession>
<dbReference type="EMBL" id="CAEZYK010000132">
    <property type="protein sequence ID" value="CAB4735712.1"/>
    <property type="molecule type" value="Genomic_DNA"/>
</dbReference>
<feature type="region of interest" description="Disordered" evidence="1">
    <location>
        <begin position="1"/>
        <end position="28"/>
    </location>
</feature>
<dbReference type="Gene3D" id="3.10.129.10">
    <property type="entry name" value="Hotdog Thioesterase"/>
    <property type="match status" value="2"/>
</dbReference>
<organism evidence="3">
    <name type="scientific">freshwater metagenome</name>
    <dbReference type="NCBI Taxonomy" id="449393"/>
    <lineage>
        <taxon>unclassified sequences</taxon>
        <taxon>metagenomes</taxon>
        <taxon>ecological metagenomes</taxon>
    </lineage>
</organism>
<dbReference type="InterPro" id="IPR039569">
    <property type="entry name" value="FAS1-like_DH_region"/>
</dbReference>
<evidence type="ECO:0000313" key="3">
    <source>
        <dbReference type="EMBL" id="CAB4735712.1"/>
    </source>
</evidence>
<dbReference type="CDD" id="cd03455">
    <property type="entry name" value="SAV4209"/>
    <property type="match status" value="1"/>
</dbReference>